<dbReference type="Proteomes" id="UP000290540">
    <property type="component" value="Unassembled WGS sequence"/>
</dbReference>
<gene>
    <name evidence="1" type="ORF">BFJ63_vAg14398</name>
</gene>
<protein>
    <submittedName>
        <fullName evidence="1">Uncharacterized protein</fullName>
    </submittedName>
</protein>
<dbReference type="AlphaFoldDB" id="A0A4Q2V7G1"/>
<evidence type="ECO:0000313" key="1">
    <source>
        <dbReference type="EMBL" id="RYC82732.1"/>
    </source>
</evidence>
<comment type="caution">
    <text evidence="1">The sequence shown here is derived from an EMBL/GenBank/DDBJ whole genome shotgun (WGS) entry which is preliminary data.</text>
</comment>
<dbReference type="EMBL" id="MQTW01000173">
    <property type="protein sequence ID" value="RYC82732.1"/>
    <property type="molecule type" value="Genomic_DNA"/>
</dbReference>
<evidence type="ECO:0000313" key="2">
    <source>
        <dbReference type="Proteomes" id="UP000290540"/>
    </source>
</evidence>
<organism evidence="1 2">
    <name type="scientific">Fusarium oxysporum f. sp. narcissi</name>
    <dbReference type="NCBI Taxonomy" id="451672"/>
    <lineage>
        <taxon>Eukaryota</taxon>
        <taxon>Fungi</taxon>
        <taxon>Dikarya</taxon>
        <taxon>Ascomycota</taxon>
        <taxon>Pezizomycotina</taxon>
        <taxon>Sordariomycetes</taxon>
        <taxon>Hypocreomycetidae</taxon>
        <taxon>Hypocreales</taxon>
        <taxon>Nectriaceae</taxon>
        <taxon>Fusarium</taxon>
        <taxon>Fusarium oxysporum species complex</taxon>
    </lineage>
</organism>
<accession>A0A4Q2V7G1</accession>
<name>A0A4Q2V7G1_FUSOX</name>
<reference evidence="1 2" key="1">
    <citation type="submission" date="2016-12" db="EMBL/GenBank/DDBJ databases">
        <title>Draft genome sequence of Fusarium oxysporum causing rot on Narcissus.</title>
        <authorList>
            <person name="Armitage A.D."/>
            <person name="Taylor A."/>
            <person name="Clarkson J.P."/>
            <person name="Harrison R.J."/>
            <person name="Jackson A.C."/>
        </authorList>
    </citation>
    <scope>NUCLEOTIDE SEQUENCE [LARGE SCALE GENOMIC DNA]</scope>
    <source>
        <strain evidence="1 2">N139</strain>
    </source>
</reference>
<proteinExistence type="predicted"/>
<sequence>MDYFLFFLGIDGPRYALRMRKLRMAIDLPEFDDLLSKLAKLHYTEHGINVEVCLNEFPEGAARVSKNIISWLRK</sequence>